<dbReference type="RefSeq" id="WP_379707897.1">
    <property type="nucleotide sequence ID" value="NZ_JBHSCZ010000001.1"/>
</dbReference>
<proteinExistence type="predicted"/>
<evidence type="ECO:0000259" key="1">
    <source>
        <dbReference type="Pfam" id="PF06056"/>
    </source>
</evidence>
<gene>
    <name evidence="2" type="ORF">ACFOWM_06230</name>
</gene>
<dbReference type="Proteomes" id="UP001595907">
    <property type="component" value="Unassembled WGS sequence"/>
</dbReference>
<protein>
    <recommendedName>
        <fullName evidence="1">Terminase ATPase subunit N-terminal domain-containing protein</fullName>
    </recommendedName>
</protein>
<comment type="caution">
    <text evidence="2">The sequence shown here is derived from an EMBL/GenBank/DDBJ whole genome shotgun (WGS) entry which is preliminary data.</text>
</comment>
<evidence type="ECO:0000313" key="3">
    <source>
        <dbReference type="Proteomes" id="UP001595907"/>
    </source>
</evidence>
<dbReference type="EMBL" id="JBHSCZ010000001">
    <property type="protein sequence ID" value="MFC4262464.1"/>
    <property type="molecule type" value="Genomic_DNA"/>
</dbReference>
<evidence type="ECO:0000313" key="2">
    <source>
        <dbReference type="EMBL" id="MFC4262464.1"/>
    </source>
</evidence>
<name>A0ABV8QQU8_9BACT</name>
<keyword evidence="3" id="KW-1185">Reference proteome</keyword>
<feature type="domain" description="Terminase ATPase subunit N-terminal" evidence="1">
    <location>
        <begin position="9"/>
        <end position="55"/>
    </location>
</feature>
<accession>A0ABV8QQU8</accession>
<dbReference type="InterPro" id="IPR010332">
    <property type="entry name" value="ATPase_terminase-su_N"/>
</dbReference>
<organism evidence="2 3">
    <name type="scientific">Ferruginibacter yonginensis</name>
    <dbReference type="NCBI Taxonomy" id="1310416"/>
    <lineage>
        <taxon>Bacteria</taxon>
        <taxon>Pseudomonadati</taxon>
        <taxon>Bacteroidota</taxon>
        <taxon>Chitinophagia</taxon>
        <taxon>Chitinophagales</taxon>
        <taxon>Chitinophagaceae</taxon>
        <taxon>Ferruginibacter</taxon>
    </lineage>
</organism>
<dbReference type="Pfam" id="PF06056">
    <property type="entry name" value="Terminase_5"/>
    <property type="match status" value="1"/>
</dbReference>
<sequence length="144" mass="16520">MKHSDSKKSMAQQLYILGNQTKKAICEIVKVTPKTLDSWIEKYEWDAQKDMQTITKKQLLADTFKQLQAVNEKIKLNGNVPTKELYDAKNILGREIDRLSDAPLAIYTDVFSSFIDFLMRNHPVHVPLFATLSMDFIENKNANG</sequence>
<reference evidence="3" key="1">
    <citation type="journal article" date="2019" name="Int. J. Syst. Evol. Microbiol.">
        <title>The Global Catalogue of Microorganisms (GCM) 10K type strain sequencing project: providing services to taxonomists for standard genome sequencing and annotation.</title>
        <authorList>
            <consortium name="The Broad Institute Genomics Platform"/>
            <consortium name="The Broad Institute Genome Sequencing Center for Infectious Disease"/>
            <person name="Wu L."/>
            <person name="Ma J."/>
        </authorList>
    </citation>
    <scope>NUCLEOTIDE SEQUENCE [LARGE SCALE GENOMIC DNA]</scope>
    <source>
        <strain evidence="3">CECT 8289</strain>
    </source>
</reference>